<dbReference type="OrthoDB" id="9888633at2"/>
<evidence type="ECO:0000256" key="1">
    <source>
        <dbReference type="SAM" id="Phobius"/>
    </source>
</evidence>
<reference evidence="2 3" key="1">
    <citation type="submission" date="2019-01" db="EMBL/GenBank/DDBJ databases">
        <title>Draft genome sequence of Dictyobacter sp. Uno17.</title>
        <authorList>
            <person name="Wang C.M."/>
            <person name="Zheng Y."/>
            <person name="Sakai Y."/>
            <person name="Abe K."/>
            <person name="Yokota A."/>
            <person name="Yabe S."/>
        </authorList>
    </citation>
    <scope>NUCLEOTIDE SEQUENCE [LARGE SCALE GENOMIC DNA]</scope>
    <source>
        <strain evidence="2 3">Uno17</strain>
    </source>
</reference>
<comment type="caution">
    <text evidence="2">The sequence shown here is derived from an EMBL/GenBank/DDBJ whole genome shotgun (WGS) entry which is preliminary data.</text>
</comment>
<sequence length="92" mass="10275">MGIHVAITPTVLLLSILLVLLLAWMFVFAYLALRRDPHLDTAEREPVISSQPAAVKKSIPTQLAKLKPMTIQSSLSHKELSTRDAVLERSMR</sequence>
<keyword evidence="1" id="KW-0812">Transmembrane</keyword>
<accession>A0A5A5T5D6</accession>
<keyword evidence="1" id="KW-0472">Membrane</keyword>
<keyword evidence="3" id="KW-1185">Reference proteome</keyword>
<name>A0A5A5T5D6_9CHLR</name>
<gene>
    <name evidence="2" type="ORF">KDI_01750</name>
</gene>
<evidence type="ECO:0000313" key="3">
    <source>
        <dbReference type="Proteomes" id="UP000322530"/>
    </source>
</evidence>
<evidence type="ECO:0000313" key="2">
    <source>
        <dbReference type="EMBL" id="GCF06611.1"/>
    </source>
</evidence>
<feature type="transmembrane region" description="Helical" evidence="1">
    <location>
        <begin position="12"/>
        <end position="33"/>
    </location>
</feature>
<organism evidence="2 3">
    <name type="scientific">Dictyobacter arantiisoli</name>
    <dbReference type="NCBI Taxonomy" id="2014874"/>
    <lineage>
        <taxon>Bacteria</taxon>
        <taxon>Bacillati</taxon>
        <taxon>Chloroflexota</taxon>
        <taxon>Ktedonobacteria</taxon>
        <taxon>Ktedonobacterales</taxon>
        <taxon>Dictyobacteraceae</taxon>
        <taxon>Dictyobacter</taxon>
    </lineage>
</organism>
<proteinExistence type="predicted"/>
<keyword evidence="1" id="KW-1133">Transmembrane helix</keyword>
<protein>
    <submittedName>
        <fullName evidence="2">Uncharacterized protein</fullName>
    </submittedName>
</protein>
<dbReference type="Proteomes" id="UP000322530">
    <property type="component" value="Unassembled WGS sequence"/>
</dbReference>
<dbReference type="RefSeq" id="WP_149399345.1">
    <property type="nucleotide sequence ID" value="NZ_BIXY01000001.1"/>
</dbReference>
<dbReference type="AlphaFoldDB" id="A0A5A5T5D6"/>
<dbReference type="EMBL" id="BIXY01000001">
    <property type="protein sequence ID" value="GCF06611.1"/>
    <property type="molecule type" value="Genomic_DNA"/>
</dbReference>